<dbReference type="Proteomes" id="UP000033428">
    <property type="component" value="Unassembled WGS sequence"/>
</dbReference>
<dbReference type="Pfam" id="PF02537">
    <property type="entry name" value="CRCB"/>
    <property type="match status" value="1"/>
</dbReference>
<feature type="transmembrane region" description="Helical" evidence="11">
    <location>
        <begin position="96"/>
        <end position="114"/>
    </location>
</feature>
<keyword evidence="3" id="KW-0997">Cell inner membrane</keyword>
<feature type="transmembrane region" description="Helical" evidence="11">
    <location>
        <begin position="67"/>
        <end position="84"/>
    </location>
</feature>
<comment type="subcellular location">
    <subcellularLocation>
        <location evidence="1 11">Cell membrane</location>
        <topology evidence="1 11">Multi-pass membrane protein</topology>
    </subcellularLocation>
</comment>
<evidence type="ECO:0000256" key="7">
    <source>
        <dbReference type="ARBA" id="ARBA00023136"/>
    </source>
</evidence>
<keyword evidence="11" id="KW-0813">Transport</keyword>
<comment type="activity regulation">
    <text evidence="11">Na(+) is not transported, but it plays an essential structural role and its presence is essential for fluoride channel function.</text>
</comment>
<keyword evidence="7 11" id="KW-0472">Membrane</keyword>
<evidence type="ECO:0000256" key="11">
    <source>
        <dbReference type="HAMAP-Rule" id="MF_00454"/>
    </source>
</evidence>
<evidence type="ECO:0000256" key="6">
    <source>
        <dbReference type="ARBA" id="ARBA00023065"/>
    </source>
</evidence>
<evidence type="ECO:0000256" key="5">
    <source>
        <dbReference type="ARBA" id="ARBA00022989"/>
    </source>
</evidence>
<comment type="caution">
    <text evidence="12">The sequence shown here is derived from an EMBL/GenBank/DDBJ whole genome shotgun (WGS) entry which is preliminary data.</text>
</comment>
<keyword evidence="8 11" id="KW-0407">Ion channel</keyword>
<keyword evidence="6 11" id="KW-0406">Ion transport</keyword>
<evidence type="ECO:0000313" key="13">
    <source>
        <dbReference type="Proteomes" id="UP000033428"/>
    </source>
</evidence>
<evidence type="ECO:0000256" key="1">
    <source>
        <dbReference type="ARBA" id="ARBA00004651"/>
    </source>
</evidence>
<keyword evidence="2 11" id="KW-1003">Cell membrane</keyword>
<keyword evidence="11" id="KW-0915">Sodium</keyword>
<dbReference type="GO" id="GO:0005886">
    <property type="term" value="C:plasma membrane"/>
    <property type="evidence" value="ECO:0007669"/>
    <property type="project" value="UniProtKB-SubCell"/>
</dbReference>
<comment type="similarity">
    <text evidence="9 11">Belongs to the fluoride channel Fluc/FEX (TC 1.A.43) family.</text>
</comment>
<evidence type="ECO:0000256" key="9">
    <source>
        <dbReference type="ARBA" id="ARBA00035120"/>
    </source>
</evidence>
<feature type="binding site" evidence="11">
    <location>
        <position position="75"/>
    </location>
    <ligand>
        <name>Na(+)</name>
        <dbReference type="ChEBI" id="CHEBI:29101"/>
        <note>structural</note>
    </ligand>
</feature>
<keyword evidence="13" id="KW-1185">Reference proteome</keyword>
<keyword evidence="4 11" id="KW-0812">Transmembrane</keyword>
<evidence type="ECO:0000256" key="2">
    <source>
        <dbReference type="ARBA" id="ARBA00022475"/>
    </source>
</evidence>
<evidence type="ECO:0000256" key="10">
    <source>
        <dbReference type="ARBA" id="ARBA00035585"/>
    </source>
</evidence>
<dbReference type="PANTHER" id="PTHR28259">
    <property type="entry name" value="FLUORIDE EXPORT PROTEIN 1-RELATED"/>
    <property type="match status" value="1"/>
</dbReference>
<dbReference type="HAMAP" id="MF_00454">
    <property type="entry name" value="FluC"/>
    <property type="match status" value="1"/>
</dbReference>
<keyword evidence="5 11" id="KW-1133">Transmembrane helix</keyword>
<evidence type="ECO:0000256" key="8">
    <source>
        <dbReference type="ARBA" id="ARBA00023303"/>
    </source>
</evidence>
<dbReference type="GO" id="GO:0046872">
    <property type="term" value="F:metal ion binding"/>
    <property type="evidence" value="ECO:0007669"/>
    <property type="project" value="UniProtKB-KW"/>
</dbReference>
<evidence type="ECO:0000256" key="4">
    <source>
        <dbReference type="ARBA" id="ARBA00022692"/>
    </source>
</evidence>
<reference evidence="12 13" key="1">
    <citation type="submission" date="2015-02" db="EMBL/GenBank/DDBJ databases">
        <title>Single-cell genomics of uncultivated deep-branching MTB reveals a conserved set of magnetosome genes.</title>
        <authorList>
            <person name="Kolinko S."/>
            <person name="Richter M."/>
            <person name="Glockner F.O."/>
            <person name="Brachmann A."/>
            <person name="Schuler D."/>
        </authorList>
    </citation>
    <scope>NUCLEOTIDE SEQUENCE [LARGE SCALE GENOMIC DNA]</scope>
    <source>
        <strain evidence="12">SKK-01</strain>
    </source>
</reference>
<dbReference type="GO" id="GO:0062054">
    <property type="term" value="F:fluoride channel activity"/>
    <property type="evidence" value="ECO:0007669"/>
    <property type="project" value="UniProtKB-UniRule"/>
</dbReference>
<sequence length="124" mass="13673">MDKWIYLLIGGIIGTASRYGLSGFVSDKSGTVFPWGTLAVNVIGCFVIGFLDTIFEKKFFISPNYRIFLMTGFCGAFTTFSALILETSKLLKENEYIYAFGNVAISFVIGFLAFKLGSVIAEMI</sequence>
<keyword evidence="11" id="KW-0479">Metal-binding</keyword>
<gene>
    <name evidence="11" type="primary">fluC</name>
    <name evidence="11" type="synonym">crcB</name>
    <name evidence="12" type="ORF">OMAG_002133</name>
</gene>
<comment type="function">
    <text evidence="11">Fluoride-specific ion channel. Important for reducing fluoride concentration in the cell, thus reducing its toxicity.</text>
</comment>
<name>A0A0F0CRD6_9BACT</name>
<comment type="catalytic activity">
    <reaction evidence="10">
        <text>fluoride(in) = fluoride(out)</text>
        <dbReference type="Rhea" id="RHEA:76159"/>
        <dbReference type="ChEBI" id="CHEBI:17051"/>
    </reaction>
    <physiologicalReaction direction="left-to-right" evidence="10">
        <dbReference type="Rhea" id="RHEA:76160"/>
    </physiologicalReaction>
</comment>
<accession>A0A0F0CRD6</accession>
<dbReference type="EMBL" id="JYNY01000422">
    <property type="protein sequence ID" value="KJJ84000.1"/>
    <property type="molecule type" value="Genomic_DNA"/>
</dbReference>
<proteinExistence type="inferred from homology"/>
<dbReference type="InterPro" id="IPR003691">
    <property type="entry name" value="FluC"/>
</dbReference>
<feature type="transmembrane region" description="Helical" evidence="11">
    <location>
        <begin position="32"/>
        <end position="55"/>
    </location>
</feature>
<protein>
    <recommendedName>
        <fullName evidence="11">Fluoride-specific ion channel FluC</fullName>
    </recommendedName>
</protein>
<dbReference type="AlphaFoldDB" id="A0A0F0CRD6"/>
<feature type="transmembrane region" description="Helical" evidence="11">
    <location>
        <begin position="5"/>
        <end position="26"/>
    </location>
</feature>
<dbReference type="GO" id="GO:0140114">
    <property type="term" value="P:cellular detoxification of fluoride"/>
    <property type="evidence" value="ECO:0007669"/>
    <property type="project" value="UniProtKB-UniRule"/>
</dbReference>
<evidence type="ECO:0000256" key="3">
    <source>
        <dbReference type="ARBA" id="ARBA00022519"/>
    </source>
</evidence>
<dbReference type="PANTHER" id="PTHR28259:SF1">
    <property type="entry name" value="FLUORIDE EXPORT PROTEIN 1-RELATED"/>
    <property type="match status" value="1"/>
</dbReference>
<evidence type="ECO:0000313" key="12">
    <source>
        <dbReference type="EMBL" id="KJJ84000.1"/>
    </source>
</evidence>
<organism evidence="12 13">
    <name type="scientific">Candidatus Omnitrophus magneticus</name>
    <dbReference type="NCBI Taxonomy" id="1609969"/>
    <lineage>
        <taxon>Bacteria</taxon>
        <taxon>Pseudomonadati</taxon>
        <taxon>Candidatus Omnitrophota</taxon>
        <taxon>Candidatus Omnitrophus</taxon>
    </lineage>
</organism>
<feature type="binding site" evidence="11">
    <location>
        <position position="78"/>
    </location>
    <ligand>
        <name>Na(+)</name>
        <dbReference type="ChEBI" id="CHEBI:29101"/>
        <note>structural</note>
    </ligand>
</feature>
<dbReference type="NCBIfam" id="TIGR00494">
    <property type="entry name" value="crcB"/>
    <property type="match status" value="1"/>
</dbReference>